<evidence type="ECO:0000313" key="4">
    <source>
        <dbReference type="Proteomes" id="UP000297149"/>
    </source>
</evidence>
<feature type="transmembrane region" description="Helical" evidence="1">
    <location>
        <begin position="9"/>
        <end position="29"/>
    </location>
</feature>
<name>A0A4P7W012_9BACT</name>
<protein>
    <submittedName>
        <fullName evidence="3">MCE family protein</fullName>
    </submittedName>
</protein>
<evidence type="ECO:0000313" key="3">
    <source>
        <dbReference type="EMBL" id="QCD41052.1"/>
    </source>
</evidence>
<accession>A0A4P7W012</accession>
<gene>
    <name evidence="3" type="ORF">E7747_01280</name>
</gene>
<dbReference type="EMBL" id="CP039396">
    <property type="protein sequence ID" value="QCD41052.1"/>
    <property type="molecule type" value="Genomic_DNA"/>
</dbReference>
<feature type="domain" description="Mce/MlaD" evidence="2">
    <location>
        <begin position="39"/>
        <end position="113"/>
    </location>
</feature>
<reference evidence="4" key="1">
    <citation type="submission" date="2019-02" db="EMBL/GenBank/DDBJ databases">
        <title>Isolation and identification of novel species under the genus Muribaculum.</title>
        <authorList>
            <person name="Miyake S."/>
            <person name="Ding Y."/>
            <person name="Low A."/>
            <person name="Soh M."/>
            <person name="Seedorf H."/>
        </authorList>
    </citation>
    <scope>NUCLEOTIDE SEQUENCE [LARGE SCALE GENOMIC DNA]</scope>
    <source>
        <strain evidence="4">H5</strain>
    </source>
</reference>
<dbReference type="KEGG" id="ddb:E7747_01280"/>
<sequence>MKKLLSKELIIGASVLLSLLILFFGIDYLKGINVFKSANYYYASYTNVAGLTQSAPVTLNGYKIGLVREINYEYDNPGHVLVEISLDKQLKVPIGTKAAIVTDMLGTSSIELRMAPGTQYYEVGAKLEGETTGGMVDKLSSELMPSIMTIAPHIDSLVVALTAVTTDPALISSIKRLDNIMANLEVSTNNLNSAMKGVPMLINNANGTMSNVKEISANLTQISSALAVLSEDLKDMPLDSTMRNINRITSHLDLATEQLNSTNSTLGLLLNDPSLYHNLNNCAADVDTLLLDIKKQPKRYIPPIKIF</sequence>
<dbReference type="InterPro" id="IPR003399">
    <property type="entry name" value="Mce/MlaD"/>
</dbReference>
<dbReference type="PANTHER" id="PTHR33371">
    <property type="entry name" value="INTERMEMBRANE PHOSPHOLIPID TRANSPORT SYSTEM BINDING PROTEIN MLAD-RELATED"/>
    <property type="match status" value="1"/>
</dbReference>
<dbReference type="Pfam" id="PF02470">
    <property type="entry name" value="MlaD"/>
    <property type="match status" value="1"/>
</dbReference>
<keyword evidence="1" id="KW-1133">Transmembrane helix</keyword>
<dbReference type="PANTHER" id="PTHR33371:SF4">
    <property type="entry name" value="INTERMEMBRANE PHOSPHOLIPID TRANSPORT SYSTEM BINDING PROTEIN MLAD"/>
    <property type="match status" value="1"/>
</dbReference>
<keyword evidence="1" id="KW-0472">Membrane</keyword>
<evidence type="ECO:0000259" key="2">
    <source>
        <dbReference type="Pfam" id="PF02470"/>
    </source>
</evidence>
<dbReference type="RefSeq" id="WP_136413594.1">
    <property type="nucleotide sequence ID" value="NZ_CP039396.1"/>
</dbReference>
<dbReference type="InterPro" id="IPR052336">
    <property type="entry name" value="MlaD_Phospholipid_Transporter"/>
</dbReference>
<dbReference type="Proteomes" id="UP000297149">
    <property type="component" value="Chromosome"/>
</dbReference>
<dbReference type="AlphaFoldDB" id="A0A4P7W012"/>
<keyword evidence="4" id="KW-1185">Reference proteome</keyword>
<proteinExistence type="predicted"/>
<keyword evidence="1" id="KW-0812">Transmembrane</keyword>
<organism evidence="3 4">
    <name type="scientific">Duncaniella dubosii</name>
    <dbReference type="NCBI Taxonomy" id="2518971"/>
    <lineage>
        <taxon>Bacteria</taxon>
        <taxon>Pseudomonadati</taxon>
        <taxon>Bacteroidota</taxon>
        <taxon>Bacteroidia</taxon>
        <taxon>Bacteroidales</taxon>
        <taxon>Muribaculaceae</taxon>
        <taxon>Duncaniella</taxon>
    </lineage>
</organism>
<evidence type="ECO:0000256" key="1">
    <source>
        <dbReference type="SAM" id="Phobius"/>
    </source>
</evidence>